<dbReference type="EMBL" id="MEUM01000133">
    <property type="protein sequence ID" value="OGC39655.1"/>
    <property type="molecule type" value="Genomic_DNA"/>
</dbReference>
<comment type="caution">
    <text evidence="1">The sequence shown here is derived from an EMBL/GenBank/DDBJ whole genome shotgun (WGS) entry which is preliminary data.</text>
</comment>
<protein>
    <submittedName>
        <fullName evidence="1">Uncharacterized protein</fullName>
    </submittedName>
</protein>
<organism evidence="1 2">
    <name type="scientific">candidate division WOR-3 bacterium RBG_13_43_14</name>
    <dbReference type="NCBI Taxonomy" id="1802590"/>
    <lineage>
        <taxon>Bacteria</taxon>
        <taxon>Bacteria division WOR-3</taxon>
    </lineage>
</organism>
<gene>
    <name evidence="1" type="ORF">A2Y85_03860</name>
</gene>
<name>A0A1F4U3U3_UNCW3</name>
<evidence type="ECO:0000313" key="2">
    <source>
        <dbReference type="Proteomes" id="UP000177025"/>
    </source>
</evidence>
<proteinExistence type="predicted"/>
<dbReference type="Proteomes" id="UP000177025">
    <property type="component" value="Unassembled WGS sequence"/>
</dbReference>
<accession>A0A1F4U3U3</accession>
<dbReference type="AlphaFoldDB" id="A0A1F4U3U3"/>
<evidence type="ECO:0000313" key="1">
    <source>
        <dbReference type="EMBL" id="OGC39655.1"/>
    </source>
</evidence>
<reference evidence="1 2" key="1">
    <citation type="journal article" date="2016" name="Nat. Commun.">
        <title>Thousands of microbial genomes shed light on interconnected biogeochemical processes in an aquifer system.</title>
        <authorList>
            <person name="Anantharaman K."/>
            <person name="Brown C.T."/>
            <person name="Hug L.A."/>
            <person name="Sharon I."/>
            <person name="Castelle C.J."/>
            <person name="Probst A.J."/>
            <person name="Thomas B.C."/>
            <person name="Singh A."/>
            <person name="Wilkins M.J."/>
            <person name="Karaoz U."/>
            <person name="Brodie E.L."/>
            <person name="Williams K.H."/>
            <person name="Hubbard S.S."/>
            <person name="Banfield J.F."/>
        </authorList>
    </citation>
    <scope>NUCLEOTIDE SEQUENCE [LARGE SCALE GENOMIC DNA]</scope>
</reference>
<sequence>MAKIDRVLCPFCLFTAKYIDLILTDDGYYLCPSCNASFSYEELMQLYTASQYRIEFKESNFNPGV</sequence>